<feature type="signal peptide" evidence="2">
    <location>
        <begin position="1"/>
        <end position="20"/>
    </location>
</feature>
<gene>
    <name evidence="3" type="ORF">BESB_005280</name>
</gene>
<keyword evidence="4" id="KW-1185">Reference proteome</keyword>
<proteinExistence type="predicted"/>
<evidence type="ECO:0000256" key="1">
    <source>
        <dbReference type="SAM" id="MobiDB-lite"/>
    </source>
</evidence>
<protein>
    <submittedName>
        <fullName evidence="3">Uncharacterized protein</fullName>
    </submittedName>
</protein>
<feature type="chain" id="PRO_5011998717" evidence="2">
    <location>
        <begin position="21"/>
        <end position="913"/>
    </location>
</feature>
<dbReference type="Proteomes" id="UP000224006">
    <property type="component" value="Chromosome I"/>
</dbReference>
<accession>A0A2A9MPZ1</accession>
<feature type="region of interest" description="Disordered" evidence="1">
    <location>
        <begin position="421"/>
        <end position="445"/>
    </location>
</feature>
<comment type="caution">
    <text evidence="3">The sequence shown here is derived from an EMBL/GenBank/DDBJ whole genome shotgun (WGS) entry which is preliminary data.</text>
</comment>
<organism evidence="3 4">
    <name type="scientific">Besnoitia besnoiti</name>
    <name type="common">Apicomplexan protozoan</name>
    <dbReference type="NCBI Taxonomy" id="94643"/>
    <lineage>
        <taxon>Eukaryota</taxon>
        <taxon>Sar</taxon>
        <taxon>Alveolata</taxon>
        <taxon>Apicomplexa</taxon>
        <taxon>Conoidasida</taxon>
        <taxon>Coccidia</taxon>
        <taxon>Eucoccidiorida</taxon>
        <taxon>Eimeriorina</taxon>
        <taxon>Sarcocystidae</taxon>
        <taxon>Besnoitia</taxon>
    </lineage>
</organism>
<evidence type="ECO:0000256" key="2">
    <source>
        <dbReference type="SAM" id="SignalP"/>
    </source>
</evidence>
<dbReference type="EMBL" id="NWUJ01000001">
    <property type="protein sequence ID" value="PFH38187.1"/>
    <property type="molecule type" value="Genomic_DNA"/>
</dbReference>
<feature type="region of interest" description="Disordered" evidence="1">
    <location>
        <begin position="26"/>
        <end position="104"/>
    </location>
</feature>
<evidence type="ECO:0000313" key="3">
    <source>
        <dbReference type="EMBL" id="PFH38187.1"/>
    </source>
</evidence>
<feature type="compositionally biased region" description="Polar residues" evidence="1">
    <location>
        <begin position="800"/>
        <end position="812"/>
    </location>
</feature>
<evidence type="ECO:0000313" key="4">
    <source>
        <dbReference type="Proteomes" id="UP000224006"/>
    </source>
</evidence>
<dbReference type="AlphaFoldDB" id="A0A2A9MPZ1"/>
<dbReference type="KEGG" id="bbes:BESB_005280"/>
<feature type="region of interest" description="Disordered" evidence="1">
    <location>
        <begin position="485"/>
        <end position="535"/>
    </location>
</feature>
<name>A0A2A9MPZ1_BESBE</name>
<feature type="compositionally biased region" description="Basic and acidic residues" evidence="1">
    <location>
        <begin position="41"/>
        <end position="51"/>
    </location>
</feature>
<dbReference type="OrthoDB" id="333617at2759"/>
<keyword evidence="2" id="KW-0732">Signal</keyword>
<sequence>MPHPTLSLRLLSATASAVVARGPRDACEETLASPPRVSCEAAKEKTRRGGDASESAGPSARGGRPQRPSFASRAYALSSSDRQRAACAQSRRPGQRGSAGNFAERRRWRPGASLAFCASTCHVSGASSPPAACPAPGSCPASHASCASRESSSSASSKCCVSASACGADAEASSQTSSAGSYLWSFLPALWRGAGGERKCECSKGLADALLAGVLSRDSKERITIHIQKNVQAASESQSSGGAVKVRAFAQGAFTMGDIVCAETPLLVGSSRGVHAAQVFDLEAFLGSPRASLAASAKAGGALLGLGSCPPELCKPLNPSTEPGSAAAAAAGPAALSAHRPARVAEPRAAASHAPVSPFLDLVAAALLAKHAAQARRESAAQAGRAKNGAPSAGCLHAAETAVAKAGNSLLCILSHFGTSAESAPNPPPADGLHPDRKDCSGPQRELAKQLHPFLRPPFNKEVSVDELEAVISLLRLASLLLPPARSPSKDSNADQAQPCPHAPASAATTQRQAVAMHTPEAGGQEPEGSKDTASPEPVCAGFFPLLLAFAEEPTCRPNVLLSFTERQAEAHARSGTPRFPSLAYLVLSPTDPASSSCCHGAAAAPAEAAGAPRQLPVRVSQITSLESLYAPTFMREAGRRRRNLGVSSIKPCACERCTSLPEACRSFNCQLCHLARTEASSQKSDLASLNLAMPPIVCPTGPSKSRSLADTPMRCLRCGQEPSAETKQGYEAAEKGLFMALMTAAHVPSDKRRLLPPTALDALADAAVGSNAESRALIADTHFLRIRQFTQSLFQLAQERSQNRETPSAGSANAALPVRPEKPELLRRRCDAVIEATRAVVGPHPDEARFLEHLALATREEVDFQRAYSRRQDFCAGSTGEHLLLPPYAIWKSRLLSQTPLPSDTTHGKGGM</sequence>
<dbReference type="VEuPathDB" id="ToxoDB:BESB_005280"/>
<dbReference type="GeneID" id="40305591"/>
<feature type="region of interest" description="Disordered" evidence="1">
    <location>
        <begin position="800"/>
        <end position="820"/>
    </location>
</feature>
<reference evidence="3 4" key="1">
    <citation type="submission" date="2017-09" db="EMBL/GenBank/DDBJ databases">
        <title>Genome sequencing of Besnoitia besnoiti strain Bb-Ger1.</title>
        <authorList>
            <person name="Schares G."/>
            <person name="Venepally P."/>
            <person name="Lorenzi H.A."/>
        </authorList>
    </citation>
    <scope>NUCLEOTIDE SEQUENCE [LARGE SCALE GENOMIC DNA]</scope>
    <source>
        <strain evidence="3 4">Bb-Ger1</strain>
    </source>
</reference>
<dbReference type="RefSeq" id="XP_029222196.1">
    <property type="nucleotide sequence ID" value="XM_029359283.1"/>
</dbReference>